<dbReference type="AlphaFoldDB" id="A0A9Q0R561"/>
<organism evidence="3 4">
    <name type="scientific">Anaeramoeba ignava</name>
    <name type="common">Anaerobic marine amoeba</name>
    <dbReference type="NCBI Taxonomy" id="1746090"/>
    <lineage>
        <taxon>Eukaryota</taxon>
        <taxon>Metamonada</taxon>
        <taxon>Anaeramoebidae</taxon>
        <taxon>Anaeramoeba</taxon>
    </lineage>
</organism>
<dbReference type="EMBL" id="JAPDFW010000125">
    <property type="protein sequence ID" value="KAJ5067674.1"/>
    <property type="molecule type" value="Genomic_DNA"/>
</dbReference>
<keyword evidence="1" id="KW-0175">Coiled coil</keyword>
<feature type="region of interest" description="Disordered" evidence="2">
    <location>
        <begin position="161"/>
        <end position="235"/>
    </location>
</feature>
<dbReference type="Proteomes" id="UP001149090">
    <property type="component" value="Unassembled WGS sequence"/>
</dbReference>
<reference evidence="3" key="1">
    <citation type="submission" date="2022-10" db="EMBL/GenBank/DDBJ databases">
        <title>Novel sulphate-reducing endosymbionts in the free-living metamonad Anaeramoeba.</title>
        <authorList>
            <person name="Jerlstrom-Hultqvist J."/>
            <person name="Cepicka I."/>
            <person name="Gallot-Lavallee L."/>
            <person name="Salas-Leiva D."/>
            <person name="Curtis B.A."/>
            <person name="Zahonova K."/>
            <person name="Pipaliya S."/>
            <person name="Dacks J."/>
            <person name="Roger A.J."/>
        </authorList>
    </citation>
    <scope>NUCLEOTIDE SEQUENCE</scope>
    <source>
        <strain evidence="3">BMAN</strain>
    </source>
</reference>
<feature type="compositionally biased region" description="Low complexity" evidence="2">
    <location>
        <begin position="192"/>
        <end position="235"/>
    </location>
</feature>
<gene>
    <name evidence="3" type="ORF">M0811_02862</name>
</gene>
<sequence>MSDILSLTHEGEEGVFGESLLARQIQLKLTKTGLGPPDLCHVTKTESYNRKKKTKANQKAHKVVGFYHYVIGVDTSNISSIAKYLNLLLRSQENAGFLKKKWSVVSCSYYSFNAFSKLDLHIHFTLPNKLQFFFIDRNGSCIDAEPHITNIVSSSSNTKLNHLENSEKNNSHSQRRDSRNKKFERNQMKSFSGNEMNNLNGNSNGNENSNENQNENLNSNQNENQNLNSNQNENIKNNNNINNIIIIDNINPNQQKKEATIWDETFISSFFRKVIAQYINAYTKIPIIHIVENQIDNDNENQLFNLLAAVFWKGKKLGCSQSRIIPSNAYNFYIKLTQKYLFGQYRFTFAIKFFSQFLEQEPEVAIPISKAYLKLKDVKNALLVLMNGYNRKISSVPLISQLIKTLLVSNKIAKAVKLARHLTSIVPFYPKPYLLLAKAYLKQKNFHSVLVNINSIPFQTNNACSRNSIICLDGMFPTPSRITIPNLPKFRSNFEHLFSQSFEDMDFLKRSGKIPEIKEKIKSKFSDLPSLALKNSLEKKIYKILIDFSNEYGWERMMESRVEVFQKNIRSLVGNKKKKRVPFGEGIEYDFGNLAEITPNEKNELVEVIEENERKLLQKAKNTKNTDLQYLKTHQILEKKFADKKNKLSQKSNLNNQKNELKQNQNMDEILSTLTSPEISFSKNFWKENAIEANFADDSSEYLWENTKKVDQEKASQRISKLRSAPETQIKPYYVRIEYQKWLDTLIQYLYLDLKCFNTYLKNEEKAKKDSDNESEIEKYSYMDYDLIGDLASKLRSFRIAKNCYILAIQFSGNRIKKVNRKICLKLLEMNIKRGTLNEVLVTSNRLLYYLDKKIIPYEEEFLFKNTISKCIFKLIFRNGLISLNSFISKRFNEKDNKIHPKLKELIEKAKKLQIDGIER</sequence>
<evidence type="ECO:0000256" key="1">
    <source>
        <dbReference type="SAM" id="Coils"/>
    </source>
</evidence>
<feature type="compositionally biased region" description="Basic and acidic residues" evidence="2">
    <location>
        <begin position="161"/>
        <end position="187"/>
    </location>
</feature>
<feature type="coiled-coil region" evidence="1">
    <location>
        <begin position="606"/>
        <end position="664"/>
    </location>
</feature>
<protein>
    <submittedName>
        <fullName evidence="3">Bud site selection protein</fullName>
    </submittedName>
</protein>
<evidence type="ECO:0000256" key="2">
    <source>
        <dbReference type="SAM" id="MobiDB-lite"/>
    </source>
</evidence>
<dbReference type="InterPro" id="IPR015374">
    <property type="entry name" value="ChAPs"/>
</dbReference>
<proteinExistence type="predicted"/>
<evidence type="ECO:0000313" key="3">
    <source>
        <dbReference type="EMBL" id="KAJ5067674.1"/>
    </source>
</evidence>
<dbReference type="Pfam" id="PF09295">
    <property type="entry name" value="ChAPs"/>
    <property type="match status" value="2"/>
</dbReference>
<dbReference type="GO" id="GO:0034044">
    <property type="term" value="C:exomer complex"/>
    <property type="evidence" value="ECO:0007669"/>
    <property type="project" value="TreeGrafter"/>
</dbReference>
<dbReference type="PANTHER" id="PTHR31975:SF1">
    <property type="entry name" value="BUD SITE SELECTION PROTEIN 7-RELATED"/>
    <property type="match status" value="1"/>
</dbReference>
<dbReference type="InterPro" id="IPR011990">
    <property type="entry name" value="TPR-like_helical_dom_sf"/>
</dbReference>
<dbReference type="PANTHER" id="PTHR31975">
    <property type="entry name" value="BUD SITE SELECTION PROTEIN 7-RELATED"/>
    <property type="match status" value="1"/>
</dbReference>
<name>A0A9Q0R561_ANAIG</name>
<dbReference type="OrthoDB" id="434695at2759"/>
<accession>A0A9Q0R561</accession>
<dbReference type="GO" id="GO:0006893">
    <property type="term" value="P:Golgi to plasma membrane transport"/>
    <property type="evidence" value="ECO:0007669"/>
    <property type="project" value="UniProtKB-ARBA"/>
</dbReference>
<dbReference type="SUPFAM" id="SSF48452">
    <property type="entry name" value="TPR-like"/>
    <property type="match status" value="1"/>
</dbReference>
<keyword evidence="4" id="KW-1185">Reference proteome</keyword>
<evidence type="ECO:0000313" key="4">
    <source>
        <dbReference type="Proteomes" id="UP001149090"/>
    </source>
</evidence>
<dbReference type="Gene3D" id="1.25.40.10">
    <property type="entry name" value="Tetratricopeptide repeat domain"/>
    <property type="match status" value="3"/>
</dbReference>
<comment type="caution">
    <text evidence="3">The sequence shown here is derived from an EMBL/GenBank/DDBJ whole genome shotgun (WGS) entry which is preliminary data.</text>
</comment>